<dbReference type="InterPro" id="IPR000257">
    <property type="entry name" value="Uroporphyrinogen_deCOase"/>
</dbReference>
<accession>A0A7J2U2X3</accession>
<dbReference type="Gene3D" id="3.20.20.210">
    <property type="match status" value="1"/>
</dbReference>
<proteinExistence type="predicted"/>
<comment type="caution">
    <text evidence="2">The sequence shown here is derived from an EMBL/GenBank/DDBJ whole genome shotgun (WGS) entry which is preliminary data.</text>
</comment>
<dbReference type="EMBL" id="DSEU01000024">
    <property type="protein sequence ID" value="HEM66657.1"/>
    <property type="molecule type" value="Genomic_DNA"/>
</dbReference>
<dbReference type="AlphaFoldDB" id="A0A7J2U2X3"/>
<dbReference type="SUPFAM" id="SSF51726">
    <property type="entry name" value="UROD/MetE-like"/>
    <property type="match status" value="1"/>
</dbReference>
<gene>
    <name evidence="2" type="ORF">ENO26_03665</name>
</gene>
<evidence type="ECO:0000259" key="1">
    <source>
        <dbReference type="Pfam" id="PF01208"/>
    </source>
</evidence>
<reference evidence="2" key="1">
    <citation type="journal article" date="2020" name="mSystems">
        <title>Genome- and Community-Level Interaction Insights into Carbon Utilization and Element Cycling Functions of Hydrothermarchaeota in Hydrothermal Sediment.</title>
        <authorList>
            <person name="Zhou Z."/>
            <person name="Liu Y."/>
            <person name="Xu W."/>
            <person name="Pan J."/>
            <person name="Luo Z.H."/>
            <person name="Li M."/>
        </authorList>
    </citation>
    <scope>NUCLEOTIDE SEQUENCE [LARGE SCALE GENOMIC DNA]</scope>
    <source>
        <strain evidence="2">SpSt-125</strain>
    </source>
</reference>
<name>A0A7J2U2X3_9CREN</name>
<sequence length="430" mass="49948">MFMRPRERVILALKHEEPDRVPIDLGATSVTGIHARAYHDLRKYLGLSEKSIKIIDVEQELAEVDRDVLELFHVDVVNVNRVLEPMAPHPYIYRFASVVDGSLKEVSDREFYVWRAPYGVDVEMPKYIEIVEETDGFIAYIRGKLFGKIPRNGYYFWGLDRWKQLIPLANVKTVDDLKKFDWDSYRVPDDYVDVLGRRAGYLYKNTDYALYFGWAAVLHETIQSLRGWDRWLSDLRVRRSLAEAIIDNLFEVLKYNVEKYVDALKDFVQVIGFGDDFGTEEGPQISVQTFREFYKHRYEELFNIVKKRSKAYIFFHSCGSVYPFIKEFIDIGLDIINPVQISARGMDPEKLKKEFGEQITFWGGGVDTQHVLPLAKPDEVIEHVKKLIKIFAPGGGYVYASVHNIQPGVPPQNIVAMFKTAYEYGKYPIR</sequence>
<dbReference type="InterPro" id="IPR052024">
    <property type="entry name" value="Methanogen_methyltrans"/>
</dbReference>
<evidence type="ECO:0000313" key="2">
    <source>
        <dbReference type="EMBL" id="HEM66657.1"/>
    </source>
</evidence>
<dbReference type="PANTHER" id="PTHR47099">
    <property type="entry name" value="METHYLCOBAMIDE:COM METHYLTRANSFERASE MTBA"/>
    <property type="match status" value="1"/>
</dbReference>
<dbReference type="InterPro" id="IPR038071">
    <property type="entry name" value="UROD/MetE-like_sf"/>
</dbReference>
<dbReference type="GO" id="GO:0006779">
    <property type="term" value="P:porphyrin-containing compound biosynthetic process"/>
    <property type="evidence" value="ECO:0007669"/>
    <property type="project" value="InterPro"/>
</dbReference>
<dbReference type="PANTHER" id="PTHR47099:SF1">
    <property type="entry name" value="METHYLCOBAMIDE:COM METHYLTRANSFERASE MTBA"/>
    <property type="match status" value="1"/>
</dbReference>
<dbReference type="GO" id="GO:0004853">
    <property type="term" value="F:uroporphyrinogen decarboxylase activity"/>
    <property type="evidence" value="ECO:0007669"/>
    <property type="project" value="InterPro"/>
</dbReference>
<feature type="domain" description="Uroporphyrinogen decarboxylase (URO-D)" evidence="1">
    <location>
        <begin position="226"/>
        <end position="424"/>
    </location>
</feature>
<organism evidence="2">
    <name type="scientific">Ignisphaera aggregans</name>
    <dbReference type="NCBI Taxonomy" id="334771"/>
    <lineage>
        <taxon>Archaea</taxon>
        <taxon>Thermoproteota</taxon>
        <taxon>Thermoprotei</taxon>
        <taxon>Desulfurococcales</taxon>
        <taxon>Desulfurococcaceae</taxon>
        <taxon>Ignisphaera</taxon>
    </lineage>
</organism>
<protein>
    <recommendedName>
        <fullName evidence="1">Uroporphyrinogen decarboxylase (URO-D) domain-containing protein</fullName>
    </recommendedName>
</protein>
<dbReference type="Pfam" id="PF01208">
    <property type="entry name" value="URO-D"/>
    <property type="match status" value="1"/>
</dbReference>